<gene>
    <name evidence="2" type="ORF">M422DRAFT_249670</name>
</gene>
<keyword evidence="1" id="KW-1133">Transmembrane helix</keyword>
<evidence type="ECO:0000313" key="3">
    <source>
        <dbReference type="Proteomes" id="UP000054279"/>
    </source>
</evidence>
<sequence length="159" mass="17947">MGWDEREWDGMGWDVEYGGFVWVAGWRDGWRDEEADMGGKQLDGFVFAFVAASHRIAAQMQMLFLAFLVICVHSSSFIGPIHVSLPTIIHIHIHITRAAPTPTSRSSTRTQTRITSYFLSPLFTIVTLPLPAIRFPPEMTDHPPPDPPVVLRRVRAYDG</sequence>
<feature type="transmembrane region" description="Helical" evidence="1">
    <location>
        <begin position="114"/>
        <end position="133"/>
    </location>
</feature>
<feature type="transmembrane region" description="Helical" evidence="1">
    <location>
        <begin position="63"/>
        <end position="83"/>
    </location>
</feature>
<dbReference type="HOGENOM" id="CLU_1661909_0_0_1"/>
<keyword evidence="3" id="KW-1185">Reference proteome</keyword>
<name>A0A0C9VI04_SPHS4</name>
<organism evidence="2 3">
    <name type="scientific">Sphaerobolus stellatus (strain SS14)</name>
    <dbReference type="NCBI Taxonomy" id="990650"/>
    <lineage>
        <taxon>Eukaryota</taxon>
        <taxon>Fungi</taxon>
        <taxon>Dikarya</taxon>
        <taxon>Basidiomycota</taxon>
        <taxon>Agaricomycotina</taxon>
        <taxon>Agaricomycetes</taxon>
        <taxon>Phallomycetidae</taxon>
        <taxon>Geastrales</taxon>
        <taxon>Sphaerobolaceae</taxon>
        <taxon>Sphaerobolus</taxon>
    </lineage>
</organism>
<reference evidence="2 3" key="1">
    <citation type="submission" date="2014-06" db="EMBL/GenBank/DDBJ databases">
        <title>Evolutionary Origins and Diversification of the Mycorrhizal Mutualists.</title>
        <authorList>
            <consortium name="DOE Joint Genome Institute"/>
            <consortium name="Mycorrhizal Genomics Consortium"/>
            <person name="Kohler A."/>
            <person name="Kuo A."/>
            <person name="Nagy L.G."/>
            <person name="Floudas D."/>
            <person name="Copeland A."/>
            <person name="Barry K.W."/>
            <person name="Cichocki N."/>
            <person name="Veneault-Fourrey C."/>
            <person name="LaButti K."/>
            <person name="Lindquist E.A."/>
            <person name="Lipzen A."/>
            <person name="Lundell T."/>
            <person name="Morin E."/>
            <person name="Murat C."/>
            <person name="Riley R."/>
            <person name="Ohm R."/>
            <person name="Sun H."/>
            <person name="Tunlid A."/>
            <person name="Henrissat B."/>
            <person name="Grigoriev I.V."/>
            <person name="Hibbett D.S."/>
            <person name="Martin F."/>
        </authorList>
    </citation>
    <scope>NUCLEOTIDE SEQUENCE [LARGE SCALE GENOMIC DNA]</scope>
    <source>
        <strain evidence="2 3">SS14</strain>
    </source>
</reference>
<proteinExistence type="predicted"/>
<keyword evidence="1" id="KW-0812">Transmembrane</keyword>
<dbReference type="EMBL" id="KN837105">
    <property type="protein sequence ID" value="KIJ46926.1"/>
    <property type="molecule type" value="Genomic_DNA"/>
</dbReference>
<dbReference type="Proteomes" id="UP000054279">
    <property type="component" value="Unassembled WGS sequence"/>
</dbReference>
<evidence type="ECO:0000256" key="1">
    <source>
        <dbReference type="SAM" id="Phobius"/>
    </source>
</evidence>
<keyword evidence="1" id="KW-0472">Membrane</keyword>
<accession>A0A0C9VI04</accession>
<protein>
    <submittedName>
        <fullName evidence="2">Unplaced genomic scaffold SPHSTscaffold_30, whole genome shotgun sequence</fullName>
    </submittedName>
</protein>
<dbReference type="AlphaFoldDB" id="A0A0C9VI04"/>
<evidence type="ECO:0000313" key="2">
    <source>
        <dbReference type="EMBL" id="KIJ46926.1"/>
    </source>
</evidence>